<dbReference type="InterPro" id="IPR043502">
    <property type="entry name" value="DNA/RNA_pol_sf"/>
</dbReference>
<dbReference type="Pfam" id="PF13976">
    <property type="entry name" value="gag_pre-integrs"/>
    <property type="match status" value="1"/>
</dbReference>
<protein>
    <submittedName>
        <fullName evidence="6">Ribonuclease H-like domain-containing protein</fullName>
    </submittedName>
</protein>
<dbReference type="SUPFAM" id="SSF56672">
    <property type="entry name" value="DNA/RNA polymerases"/>
    <property type="match status" value="1"/>
</dbReference>
<dbReference type="PROSITE" id="PS50994">
    <property type="entry name" value="INTEGRASE"/>
    <property type="match status" value="1"/>
</dbReference>
<keyword evidence="1" id="KW-0378">Hydrolase</keyword>
<evidence type="ECO:0000256" key="1">
    <source>
        <dbReference type="ARBA" id="ARBA00022750"/>
    </source>
</evidence>
<dbReference type="Pfam" id="PF22936">
    <property type="entry name" value="Pol_BBD"/>
    <property type="match status" value="1"/>
</dbReference>
<evidence type="ECO:0000259" key="4">
    <source>
        <dbReference type="PROSITE" id="PS50158"/>
    </source>
</evidence>
<feature type="region of interest" description="Disordered" evidence="3">
    <location>
        <begin position="376"/>
        <end position="430"/>
    </location>
</feature>
<dbReference type="Gene3D" id="4.10.60.10">
    <property type="entry name" value="Zinc finger, CCHC-type"/>
    <property type="match status" value="1"/>
</dbReference>
<evidence type="ECO:0000256" key="3">
    <source>
        <dbReference type="SAM" id="MobiDB-lite"/>
    </source>
</evidence>
<dbReference type="InterPro" id="IPR013103">
    <property type="entry name" value="RVT_2"/>
</dbReference>
<feature type="region of interest" description="Disordered" evidence="3">
    <location>
        <begin position="1137"/>
        <end position="1157"/>
    </location>
</feature>
<reference evidence="6" key="2">
    <citation type="submission" date="2022-01" db="EMBL/GenBank/DDBJ databases">
        <authorList>
            <person name="Yamashiro T."/>
            <person name="Shiraishi A."/>
            <person name="Satake H."/>
            <person name="Nakayama K."/>
        </authorList>
    </citation>
    <scope>NUCLEOTIDE SEQUENCE</scope>
</reference>
<dbReference type="InterPro" id="IPR001584">
    <property type="entry name" value="Integrase_cat-core"/>
</dbReference>
<dbReference type="InterPro" id="IPR012337">
    <property type="entry name" value="RNaseH-like_sf"/>
</dbReference>
<keyword evidence="1" id="KW-0645">Protease</keyword>
<feature type="region of interest" description="Disordered" evidence="3">
    <location>
        <begin position="1067"/>
        <end position="1091"/>
    </location>
</feature>
<gene>
    <name evidence="6" type="ORF">Tco_1018266</name>
</gene>
<keyword evidence="2" id="KW-0863">Zinc-finger</keyword>
<keyword evidence="2" id="KW-0862">Zinc</keyword>
<dbReference type="EMBL" id="BQNB010017747">
    <property type="protein sequence ID" value="GJT66786.1"/>
    <property type="molecule type" value="Genomic_DNA"/>
</dbReference>
<dbReference type="InterPro" id="IPR001878">
    <property type="entry name" value="Znf_CCHC"/>
</dbReference>
<dbReference type="InterPro" id="IPR054722">
    <property type="entry name" value="PolX-like_BBD"/>
</dbReference>
<feature type="domain" description="CCHC-type" evidence="4">
    <location>
        <begin position="250"/>
        <end position="265"/>
    </location>
</feature>
<feature type="region of interest" description="Disordered" evidence="3">
    <location>
        <begin position="1"/>
        <end position="27"/>
    </location>
</feature>
<evidence type="ECO:0000313" key="6">
    <source>
        <dbReference type="EMBL" id="GJT66786.1"/>
    </source>
</evidence>
<sequence>MAGSEDDIPPPPPPPSQTPTQQTPHTVSTIKLPILKKGQYDIWTMKMEYCLAHTDYPIWDVIQRGTGPKCGKLSNLDLVEMINQRRCKNVSTEDANQKFLRSLPSAWSQVSLIMKTKPRVDSLSFDDMYNNLRVFESDVKGSTASSSSTQNVAFVSENTSSTNDVSTSYGVSNSSGHPSSYSLLANQSSCPQLDHEDLEQLDEFDLEEMDLKWQVAMISMRMKKFYINTGRKLQFDAKEPVGFNKTKVECYSCHKIGHFARECKSKGNQDSRRRHAWNTRNKDKENRRRSGKHEDSKALVTLDGEAVQAQTQSQMSARDKAGLGYGDQMNKGVLSYENEVFQSVFVSRTSDIEDSPVNDRYAEGMHAVPPLMTGIYIPSGPDKEIDDSQFTYGPKQSKPSESDARSSDFNTCESNCSEETHESMPEPVVNEPKVVSQPKVWFDSQIIEEYELDSEDKHVSLPIKEQETPSFAFINTVKHVKLLGKLLKNKTDVAVPTNAARKVNTIKPIVNNARPKAGFHKTLSPFRKPFNRTTALRTNFSYQKVNTAEVNAVSAVGGKRETAVKPSAGCNWRHKRHYWNKVSKYNGGSSSRNYYPQRDLQNKGIVDSGCSRHMTGNKAYLAEYQDFNGGPVAFGGSKGYITGKGKIKTGKLDFEDVCFVKELQHFNLFSVSQMCDKKNKVLFTDSECLVLSPEFKLPDENQVLLRIPRQNNMYSFNLENIVPSGGLACLIAKATIDESNKWHRRLGHVNFKNLNKLVKGNLVRGLPSKIFQNDHTCVACQKGKQHKASCKAKSVSSISQPLQLMHMDLFGPTSVRILNHKTYCLVITDDFIRFSWVFFLKTKDETSGIFKDFITQIKNQLNQKVKSIRCDNGKEFKNRDFIKFCGSKGIKREYSNARTPQQNGVVERKNRTLIETARTMLADSFLPKTFWAEAVSTACYVLNRFDGKSDEGFLVGYSLQSKAFKVYNLKTKRVEENLHITILENKPNVAGKGPTWLFDLDYLTDSMNYQPVRSENQANKHAGPKEANHNVGTKDNIDAGDSEIEAESAQDYFVLPIWSSYTSTVKSSKAKNAGEEPNKNPDLKTDEKPVDKEDQVFLDELERLKRQEQDANDAAEALRKEFAQDTEDLLLQAGAAKASSTNTVNTASTPVSTASPYGGLSFTDLTNTDQDDSEMPALEDVYDNSTDGIFTNASYDDEGAVADFTNLETIVNFSPIPTSRITPSILILGDHKSVVQTRSKVTKSSGAHAFIHVDLPYGKKAIGTKWVYRNKKDERGVVVRNKARLVAQGHRQEEGIDYDEVFPPMARIKAIRIFLTFASYMGFKVYQMDVKSAFLYGKIDEEVYVSQPLGFVDPKYPKKVYKVVKALYGLHQAPRAWYATLSTFLLKNGYRRGTIDKTLFIKKDKNDIMLVQVYVDDIILDSTKRSWCDEFEALMKSRFQMSSMGELTFFLGLQVKQKEDGIFISQDKYVAEILKKFDFASVKTASTPIETQKPLVKDEEASDVDVHLYRSMIGSLMYLTASRPDIMFAVCACSRFQVTPKTSHLNAVKRIFRYLKGKPKLGLWYPRVSSFDLEAYSDSDYVGANLDRKSTIGGCQFLGRRLISWQCKKQTIVATSTTEAEYVAAANCCGQVLWIQNQMLDYGFNFMNTKIYIDNESTICIVKNPIFHSKTKHIGIRHHFIRDAYKKKLIQVLKIHTDDNVADLLTKSFDVSKFQFLVVTIGMINP</sequence>
<proteinExistence type="predicted"/>
<dbReference type="PANTHER" id="PTHR11439">
    <property type="entry name" value="GAG-POL-RELATED RETROTRANSPOSON"/>
    <property type="match status" value="1"/>
</dbReference>
<keyword evidence="2" id="KW-0479">Metal-binding</keyword>
<feature type="region of interest" description="Disordered" evidence="3">
    <location>
        <begin position="1016"/>
        <end position="1038"/>
    </location>
</feature>
<evidence type="ECO:0000256" key="2">
    <source>
        <dbReference type="PROSITE-ProRule" id="PRU00047"/>
    </source>
</evidence>
<dbReference type="Gene3D" id="3.30.420.10">
    <property type="entry name" value="Ribonuclease H-like superfamily/Ribonuclease H"/>
    <property type="match status" value="1"/>
</dbReference>
<evidence type="ECO:0000259" key="5">
    <source>
        <dbReference type="PROSITE" id="PS50994"/>
    </source>
</evidence>
<feature type="compositionally biased region" description="Low complexity" evidence="3">
    <location>
        <begin position="1137"/>
        <end position="1156"/>
    </location>
</feature>
<dbReference type="InterPro" id="IPR025724">
    <property type="entry name" value="GAG-pre-integrase_dom"/>
</dbReference>
<dbReference type="SUPFAM" id="SSF53098">
    <property type="entry name" value="Ribonuclease H-like"/>
    <property type="match status" value="1"/>
</dbReference>
<dbReference type="PROSITE" id="PS50158">
    <property type="entry name" value="ZF_CCHC"/>
    <property type="match status" value="1"/>
</dbReference>
<organism evidence="6 7">
    <name type="scientific">Tanacetum coccineum</name>
    <dbReference type="NCBI Taxonomy" id="301880"/>
    <lineage>
        <taxon>Eukaryota</taxon>
        <taxon>Viridiplantae</taxon>
        <taxon>Streptophyta</taxon>
        <taxon>Embryophyta</taxon>
        <taxon>Tracheophyta</taxon>
        <taxon>Spermatophyta</taxon>
        <taxon>Magnoliopsida</taxon>
        <taxon>eudicotyledons</taxon>
        <taxon>Gunneridae</taxon>
        <taxon>Pentapetalae</taxon>
        <taxon>asterids</taxon>
        <taxon>campanulids</taxon>
        <taxon>Asterales</taxon>
        <taxon>Asteraceae</taxon>
        <taxon>Asteroideae</taxon>
        <taxon>Anthemideae</taxon>
        <taxon>Anthemidinae</taxon>
        <taxon>Tanacetum</taxon>
    </lineage>
</organism>
<evidence type="ECO:0000313" key="7">
    <source>
        <dbReference type="Proteomes" id="UP001151760"/>
    </source>
</evidence>
<dbReference type="InterPro" id="IPR057670">
    <property type="entry name" value="SH3_retrovirus"/>
</dbReference>
<dbReference type="SUPFAM" id="SSF57756">
    <property type="entry name" value="Retrovirus zinc finger-like domains"/>
    <property type="match status" value="1"/>
</dbReference>
<accession>A0ABQ5FTV3</accession>
<dbReference type="Pfam" id="PF25597">
    <property type="entry name" value="SH3_retrovirus"/>
    <property type="match status" value="1"/>
</dbReference>
<feature type="compositionally biased region" description="Basic and acidic residues" evidence="3">
    <location>
        <begin position="1072"/>
        <end position="1091"/>
    </location>
</feature>
<feature type="compositionally biased region" description="Basic and acidic residues" evidence="3">
    <location>
        <begin position="280"/>
        <end position="297"/>
    </location>
</feature>
<feature type="compositionally biased region" description="Polar residues" evidence="3">
    <location>
        <begin position="407"/>
        <end position="417"/>
    </location>
</feature>
<keyword evidence="1" id="KW-0064">Aspartyl protease</keyword>
<dbReference type="SMART" id="SM00343">
    <property type="entry name" value="ZnF_C2HC"/>
    <property type="match status" value="1"/>
</dbReference>
<feature type="domain" description="Integrase catalytic" evidence="5">
    <location>
        <begin position="797"/>
        <end position="963"/>
    </location>
</feature>
<dbReference type="CDD" id="cd09272">
    <property type="entry name" value="RNase_HI_RT_Ty1"/>
    <property type="match status" value="1"/>
</dbReference>
<dbReference type="Pfam" id="PF00665">
    <property type="entry name" value="rve"/>
    <property type="match status" value="1"/>
</dbReference>
<reference evidence="6" key="1">
    <citation type="journal article" date="2022" name="Int. J. Mol. Sci.">
        <title>Draft Genome of Tanacetum Coccineum: Genomic Comparison of Closely Related Tanacetum-Family Plants.</title>
        <authorList>
            <person name="Yamashiro T."/>
            <person name="Shiraishi A."/>
            <person name="Nakayama K."/>
            <person name="Satake H."/>
        </authorList>
    </citation>
    <scope>NUCLEOTIDE SEQUENCE</scope>
</reference>
<dbReference type="InterPro" id="IPR036397">
    <property type="entry name" value="RNaseH_sf"/>
</dbReference>
<feature type="region of interest" description="Disordered" evidence="3">
    <location>
        <begin position="264"/>
        <end position="302"/>
    </location>
</feature>
<keyword evidence="7" id="KW-1185">Reference proteome</keyword>
<dbReference type="PANTHER" id="PTHR11439:SF495">
    <property type="entry name" value="REVERSE TRANSCRIPTASE, RNA-DEPENDENT DNA POLYMERASE-RELATED"/>
    <property type="match status" value="1"/>
</dbReference>
<dbReference type="Pfam" id="PF07727">
    <property type="entry name" value="RVT_2"/>
    <property type="match status" value="1"/>
</dbReference>
<comment type="caution">
    <text evidence="6">The sequence shown here is derived from an EMBL/GenBank/DDBJ whole genome shotgun (WGS) entry which is preliminary data.</text>
</comment>
<dbReference type="InterPro" id="IPR036875">
    <property type="entry name" value="Znf_CCHC_sf"/>
</dbReference>
<dbReference type="Proteomes" id="UP001151760">
    <property type="component" value="Unassembled WGS sequence"/>
</dbReference>
<name>A0ABQ5FTV3_9ASTR</name>